<accession>A0A0N0NM22</accession>
<dbReference type="GeneID" id="28732328"/>
<dbReference type="InterPro" id="IPR050667">
    <property type="entry name" value="PPR-containing_protein"/>
</dbReference>
<reference evidence="1 2" key="1">
    <citation type="submission" date="2015-06" db="EMBL/GenBank/DDBJ databases">
        <title>Draft genome of the ant-associated black yeast Phialophora attae CBS 131958.</title>
        <authorList>
            <person name="Moreno L.F."/>
            <person name="Stielow B.J."/>
            <person name="de Hoog S."/>
            <person name="Vicente V.A."/>
            <person name="Weiss V.A."/>
            <person name="de Vries M."/>
            <person name="Cruz L.M."/>
            <person name="Souza E.M."/>
        </authorList>
    </citation>
    <scope>NUCLEOTIDE SEQUENCE [LARGE SCALE GENOMIC DNA]</scope>
    <source>
        <strain evidence="1 2">CBS 131958</strain>
    </source>
</reference>
<sequence>MKSQSALTRRVFRAILANRPYHSASCPLRCTSAALPHNAPPRSQHARRQQRRSFFGVAIGGFKPDLAAAKSTTDNIETALERLSEFVEATRANTRPPQEEKLVEAIRFFVKTRLKAERGLKRNEVFLVAQSLNHLIQEKWVSDDDTPKTLGAADLLDVLRALSLPVSGEGIHRSDIQELARAVRDELKHHDVAAEDAEMLFASALASSGAAEEAWSVMRTLSVAEYDDDAWTSLWIGLAAEGKQKLMLEHTDIHDFDHTGTVSSSVLRYLCKNGDLQSAKELLQLARDVGGLRIEGTALSTFLQYCVDAKQPLPDKELNKSEVTQPGASGAFLSWRAARGASTQELAELMQEMLQNGAEIDMSDMNQLVKYAYIRKDTALAASYIQLAQEAGAVPDAETYALKLDYDVSAGDLNAAREAFEGMCIQDMSTTRSDVPALNRYIRMLAAQDADYQLIMRVVAQIAAVLKEYIVNPAVKDQNAFNAYEMFRGAFPETPRSERLLIMDSFFERKRSDLACLVFAHMRMRQDDVRPDDEAYAQCFYGIAKCRDVDGLQQVYNMLKLDVRVQQTTKVHNAMMAAYVPCQTPFSAIIDHYWKILDSREGPTLSTFKLALRACEAWVGAGGEEARRIMALMQKWDLIITKDLYECYIGALAGQSQFENVIELIECMEEDIGVPPDATTIGTFYNTIPWQYRKDEVEAWARKRYPELWEDLEAMGDWIDEEWEVRYFNINRDIEVDDELLFGRGEYDPRLAESVKMMRIAEPVVVKQTGMD</sequence>
<dbReference type="AlphaFoldDB" id="A0A0N0NM22"/>
<name>A0A0N0NM22_9EURO</name>
<dbReference type="VEuPathDB" id="FungiDB:AB675_11587"/>
<dbReference type="Proteomes" id="UP000038010">
    <property type="component" value="Unassembled WGS sequence"/>
</dbReference>
<protein>
    <submittedName>
        <fullName evidence="1">Complex I intermediate-associated protein 84, mitochondrial</fullName>
    </submittedName>
</protein>
<dbReference type="STRING" id="1664694.A0A0N0NM22"/>
<dbReference type="EMBL" id="LFJN01000013">
    <property type="protein sequence ID" value="KPI39961.1"/>
    <property type="molecule type" value="Genomic_DNA"/>
</dbReference>
<dbReference type="PANTHER" id="PTHR47939">
    <property type="entry name" value="MEMBRANE-ASSOCIATED SALT-INDUCIBLE PROTEIN-LIKE"/>
    <property type="match status" value="1"/>
</dbReference>
<evidence type="ECO:0000313" key="1">
    <source>
        <dbReference type="EMBL" id="KPI39961.1"/>
    </source>
</evidence>
<organism evidence="1 2">
    <name type="scientific">Cyphellophora attinorum</name>
    <dbReference type="NCBI Taxonomy" id="1664694"/>
    <lineage>
        <taxon>Eukaryota</taxon>
        <taxon>Fungi</taxon>
        <taxon>Dikarya</taxon>
        <taxon>Ascomycota</taxon>
        <taxon>Pezizomycotina</taxon>
        <taxon>Eurotiomycetes</taxon>
        <taxon>Chaetothyriomycetidae</taxon>
        <taxon>Chaetothyriales</taxon>
        <taxon>Cyphellophoraceae</taxon>
        <taxon>Cyphellophora</taxon>
    </lineage>
</organism>
<gene>
    <name evidence="1" type="ORF">AB675_11587</name>
</gene>
<keyword evidence="2" id="KW-1185">Reference proteome</keyword>
<comment type="caution">
    <text evidence="1">The sequence shown here is derived from an EMBL/GenBank/DDBJ whole genome shotgun (WGS) entry which is preliminary data.</text>
</comment>
<evidence type="ECO:0000313" key="2">
    <source>
        <dbReference type="Proteomes" id="UP000038010"/>
    </source>
</evidence>
<dbReference type="InterPro" id="IPR011990">
    <property type="entry name" value="TPR-like_helical_dom_sf"/>
</dbReference>
<proteinExistence type="predicted"/>
<dbReference type="PANTHER" id="PTHR47939:SF2">
    <property type="entry name" value="OS03G0782900 PROTEIN"/>
    <property type="match status" value="1"/>
</dbReference>
<dbReference type="RefSeq" id="XP_017999924.1">
    <property type="nucleotide sequence ID" value="XM_018140447.1"/>
</dbReference>
<dbReference type="Gene3D" id="1.25.40.10">
    <property type="entry name" value="Tetratricopeptide repeat domain"/>
    <property type="match status" value="2"/>
</dbReference>
<dbReference type="OrthoDB" id="185373at2759"/>